<dbReference type="Gene3D" id="3.90.1150.10">
    <property type="entry name" value="Aspartate Aminotransferase, domain 1"/>
    <property type="match status" value="1"/>
</dbReference>
<keyword evidence="7" id="KW-0808">Transferase</keyword>
<evidence type="ECO:0000256" key="3">
    <source>
        <dbReference type="ARBA" id="ARBA00022898"/>
    </source>
</evidence>
<gene>
    <name evidence="7" type="ORF">GCM10008957_08710</name>
</gene>
<evidence type="ECO:0000259" key="6">
    <source>
        <dbReference type="Pfam" id="PF00155"/>
    </source>
</evidence>
<name>A0A918F168_9DEIO</name>
<keyword evidence="8" id="KW-1185">Reference proteome</keyword>
<evidence type="ECO:0000313" key="7">
    <source>
        <dbReference type="EMBL" id="GGQ98590.1"/>
    </source>
</evidence>
<dbReference type="InterPro" id="IPR015424">
    <property type="entry name" value="PyrdxlP-dep_Trfase"/>
</dbReference>
<dbReference type="EC" id="4.4.1.13" evidence="2"/>
<dbReference type="Pfam" id="PF00155">
    <property type="entry name" value="Aminotran_1_2"/>
    <property type="match status" value="1"/>
</dbReference>
<dbReference type="AlphaFoldDB" id="A0A918F168"/>
<organism evidence="7 8">
    <name type="scientific">Deinococcus ruber</name>
    <dbReference type="NCBI Taxonomy" id="1848197"/>
    <lineage>
        <taxon>Bacteria</taxon>
        <taxon>Thermotogati</taxon>
        <taxon>Deinococcota</taxon>
        <taxon>Deinococci</taxon>
        <taxon>Deinococcales</taxon>
        <taxon>Deinococcaceae</taxon>
        <taxon>Deinococcus</taxon>
    </lineage>
</organism>
<sequence length="391" mass="42925">MLPSMTTFDLLLPEDTLRHPDSAKWKFYPDDVLPLWVADMDFAVAPAILAALQERLTRGLGYAPFEVEATPLAPLLREKLATQGLADLPTGGLRTLPGVVPGLYAAVAGLSSPGDEILTMTPIYPPFLGSIRDQGRTLRAVPLLQQEDGWQIDWDALEAAVSPATRVLMLCHPHNPTGRVWTTEELKRLGEFVLRHRLWVISDELHADLSFGGPHVAFASVHPELLQRTVTLTGPCKTYNTAGLGIGAMISHNVALLDRITALTRGVQGHPSALSITMWIAALEGGAEWLAAVLAQLRSNRDHLSARLRQELPWVRFSPPEATYLALLDFRQHPRSADIQQFLLTEAKVGLNDGPPFGEGYQGFVRLNFATSPELLDEAINRIVRAVTQSE</sequence>
<dbReference type="InterPro" id="IPR015421">
    <property type="entry name" value="PyrdxlP-dep_Trfase_major"/>
</dbReference>
<dbReference type="CDD" id="cd00609">
    <property type="entry name" value="AAT_like"/>
    <property type="match status" value="1"/>
</dbReference>
<evidence type="ECO:0000256" key="5">
    <source>
        <dbReference type="ARBA" id="ARBA00037974"/>
    </source>
</evidence>
<keyword evidence="7" id="KW-0032">Aminotransferase</keyword>
<dbReference type="GO" id="GO:0008483">
    <property type="term" value="F:transaminase activity"/>
    <property type="evidence" value="ECO:0007669"/>
    <property type="project" value="UniProtKB-KW"/>
</dbReference>
<reference evidence="7" key="1">
    <citation type="journal article" date="2014" name="Int. J. Syst. Evol. Microbiol.">
        <title>Complete genome sequence of Corynebacterium casei LMG S-19264T (=DSM 44701T), isolated from a smear-ripened cheese.</title>
        <authorList>
            <consortium name="US DOE Joint Genome Institute (JGI-PGF)"/>
            <person name="Walter F."/>
            <person name="Albersmeier A."/>
            <person name="Kalinowski J."/>
            <person name="Ruckert C."/>
        </authorList>
    </citation>
    <scope>NUCLEOTIDE SEQUENCE</scope>
    <source>
        <strain evidence="7">JCM 31311</strain>
    </source>
</reference>
<dbReference type="SUPFAM" id="SSF53383">
    <property type="entry name" value="PLP-dependent transferases"/>
    <property type="match status" value="1"/>
</dbReference>
<dbReference type="InterPro" id="IPR004839">
    <property type="entry name" value="Aminotransferase_I/II_large"/>
</dbReference>
<comment type="similarity">
    <text evidence="5">Belongs to the class-II pyridoxal-phosphate-dependent aminotransferase family. MalY/PatB cystathionine beta-lyase subfamily.</text>
</comment>
<dbReference type="PANTHER" id="PTHR43525:SF1">
    <property type="entry name" value="PROTEIN MALY"/>
    <property type="match status" value="1"/>
</dbReference>
<dbReference type="InterPro" id="IPR015422">
    <property type="entry name" value="PyrdxlP-dep_Trfase_small"/>
</dbReference>
<comment type="cofactor">
    <cofactor evidence="1">
        <name>pyridoxal 5'-phosphate</name>
        <dbReference type="ChEBI" id="CHEBI:597326"/>
    </cofactor>
</comment>
<evidence type="ECO:0000256" key="2">
    <source>
        <dbReference type="ARBA" id="ARBA00012224"/>
    </source>
</evidence>
<dbReference type="InterPro" id="IPR051798">
    <property type="entry name" value="Class-II_PLP-Dep_Aminotrans"/>
</dbReference>
<dbReference type="GO" id="GO:0047804">
    <property type="term" value="F:cysteine-S-conjugate beta-lyase activity"/>
    <property type="evidence" value="ECO:0007669"/>
    <property type="project" value="UniProtKB-EC"/>
</dbReference>
<proteinExistence type="inferred from homology"/>
<keyword evidence="4" id="KW-0456">Lyase</keyword>
<feature type="domain" description="Aminotransferase class I/classII large" evidence="6">
    <location>
        <begin position="39"/>
        <end position="383"/>
    </location>
</feature>
<keyword evidence="3" id="KW-0663">Pyridoxal phosphate</keyword>
<dbReference type="InterPro" id="IPR027619">
    <property type="entry name" value="C-S_lyase_PatB-like"/>
</dbReference>
<dbReference type="NCBIfam" id="TIGR04350">
    <property type="entry name" value="C_S_lyase_PatB"/>
    <property type="match status" value="1"/>
</dbReference>
<evidence type="ECO:0000313" key="8">
    <source>
        <dbReference type="Proteomes" id="UP000603865"/>
    </source>
</evidence>
<comment type="caution">
    <text evidence="7">The sequence shown here is derived from an EMBL/GenBank/DDBJ whole genome shotgun (WGS) entry which is preliminary data.</text>
</comment>
<dbReference type="Gene3D" id="3.40.640.10">
    <property type="entry name" value="Type I PLP-dependent aspartate aminotransferase-like (Major domain)"/>
    <property type="match status" value="1"/>
</dbReference>
<protein>
    <recommendedName>
        <fullName evidence="2">cysteine-S-conjugate beta-lyase</fullName>
        <ecNumber evidence="2">4.4.1.13</ecNumber>
    </recommendedName>
</protein>
<dbReference type="GO" id="GO:0030170">
    <property type="term" value="F:pyridoxal phosphate binding"/>
    <property type="evidence" value="ECO:0007669"/>
    <property type="project" value="InterPro"/>
</dbReference>
<dbReference type="Proteomes" id="UP000603865">
    <property type="component" value="Unassembled WGS sequence"/>
</dbReference>
<dbReference type="EMBL" id="BMQL01000003">
    <property type="protein sequence ID" value="GGQ98590.1"/>
    <property type="molecule type" value="Genomic_DNA"/>
</dbReference>
<evidence type="ECO:0000256" key="1">
    <source>
        <dbReference type="ARBA" id="ARBA00001933"/>
    </source>
</evidence>
<evidence type="ECO:0000256" key="4">
    <source>
        <dbReference type="ARBA" id="ARBA00023239"/>
    </source>
</evidence>
<reference evidence="7" key="2">
    <citation type="submission" date="2020-09" db="EMBL/GenBank/DDBJ databases">
        <authorList>
            <person name="Sun Q."/>
            <person name="Ohkuma M."/>
        </authorList>
    </citation>
    <scope>NUCLEOTIDE SEQUENCE</scope>
    <source>
        <strain evidence="7">JCM 31311</strain>
    </source>
</reference>
<accession>A0A918F168</accession>
<dbReference type="PANTHER" id="PTHR43525">
    <property type="entry name" value="PROTEIN MALY"/>
    <property type="match status" value="1"/>
</dbReference>